<protein>
    <submittedName>
        <fullName evidence="2">TIGR03756 family integrating conjugative element protein</fullName>
    </submittedName>
</protein>
<dbReference type="RefSeq" id="WP_166916280.1">
    <property type="nucleotide sequence ID" value="NZ_CP050253.1"/>
</dbReference>
<organism evidence="2 3">
    <name type="scientific">Zophobihabitans entericus</name>
    <dbReference type="NCBI Taxonomy" id="1635327"/>
    <lineage>
        <taxon>Bacteria</taxon>
        <taxon>Pseudomonadati</taxon>
        <taxon>Pseudomonadota</taxon>
        <taxon>Gammaproteobacteria</taxon>
        <taxon>Orbales</taxon>
        <taxon>Orbaceae</taxon>
        <taxon>Zophobihabitans</taxon>
    </lineage>
</organism>
<keyword evidence="1" id="KW-0732">Signal</keyword>
<dbReference type="InParanoid" id="A0A6G9IC95"/>
<dbReference type="Proteomes" id="UP000501168">
    <property type="component" value="Chromosome"/>
</dbReference>
<evidence type="ECO:0000313" key="2">
    <source>
        <dbReference type="EMBL" id="QIQ21452.1"/>
    </source>
</evidence>
<evidence type="ECO:0000256" key="1">
    <source>
        <dbReference type="SAM" id="SignalP"/>
    </source>
</evidence>
<gene>
    <name evidence="2" type="ORF">IPMB12_07005</name>
</gene>
<dbReference type="Pfam" id="PF06834">
    <property type="entry name" value="TraU"/>
    <property type="match status" value="1"/>
</dbReference>
<dbReference type="InterPro" id="IPR009649">
    <property type="entry name" value="TraU"/>
</dbReference>
<proteinExistence type="predicted"/>
<dbReference type="EMBL" id="CP050253">
    <property type="protein sequence ID" value="QIQ21452.1"/>
    <property type="molecule type" value="Genomic_DNA"/>
</dbReference>
<reference evidence="2 3" key="1">
    <citation type="submission" date="2020-03" db="EMBL/GenBank/DDBJ databases">
        <title>Complete genome sequence of Orbus sp. IPMB12 (BCRC 80908).</title>
        <authorList>
            <person name="Lo W.-S."/>
            <person name="Chang T.-H."/>
            <person name="Kuo C.-H."/>
        </authorList>
    </citation>
    <scope>NUCLEOTIDE SEQUENCE [LARGE SCALE GENOMIC DNA]</scope>
    <source>
        <strain evidence="2 3">IPMB12</strain>
    </source>
</reference>
<feature type="signal peptide" evidence="1">
    <location>
        <begin position="1"/>
        <end position="27"/>
    </location>
</feature>
<accession>A0A6G9IC95</accession>
<dbReference type="NCBIfam" id="TIGR03756">
    <property type="entry name" value="conj_TIGR03756"/>
    <property type="match status" value="1"/>
</dbReference>
<name>A0A6G9IC95_9GAMM</name>
<feature type="chain" id="PRO_5026010067" evidence="1">
    <location>
        <begin position="28"/>
        <end position="314"/>
    </location>
</feature>
<dbReference type="KEGG" id="orb:IPMB12_07005"/>
<dbReference type="AlphaFoldDB" id="A0A6G9IC95"/>
<sequence>MIKLNRLMRPLIISLALTSGFTTNSYALSTPEIVASTISPDCIDYRIVGLCYWLLCTPYGCSVKTSVKVRHYIPDAVVSSYANTGENPWKEVSFMSPILAESQAGNNGTTNEQHENNLAKFKNADVIGHPGAEVYNEYMEQFGYVCSGASDAFEPFFLSTFDFIGWRYNLPEMFYPEALMPGMREVGQQLLGNMWGNVYPRGGFVHQSDDYKAAAVVAQRAGDIVTRYGQPHIYTPMLKEPKPGYIPAGALIEGDISTGKWQELKPTMMNTCSVFPSANLNLEAMDGDFAWTLWRPYSCCQRKGQTFLGSIDYQ</sequence>
<evidence type="ECO:0000313" key="3">
    <source>
        <dbReference type="Proteomes" id="UP000501168"/>
    </source>
</evidence>
<keyword evidence="3" id="KW-1185">Reference proteome</keyword>
<dbReference type="InterPro" id="IPR026331">
    <property type="entry name" value="PFL_4710"/>
</dbReference>